<accession>A0A6P1VVY7</accession>
<protein>
    <submittedName>
        <fullName evidence="1">Uncharacterized protein</fullName>
    </submittedName>
</protein>
<keyword evidence="2" id="KW-1185">Reference proteome</keyword>
<dbReference type="KEGG" id="senf:GJR95_21280"/>
<evidence type="ECO:0000313" key="2">
    <source>
        <dbReference type="Proteomes" id="UP000464577"/>
    </source>
</evidence>
<reference evidence="1 2" key="1">
    <citation type="submission" date="2019-11" db="EMBL/GenBank/DDBJ databases">
        <title>Spirosoma endbachense sp. nov., isolated from a natural salt meadow.</title>
        <authorList>
            <person name="Rojas J."/>
            <person name="Ambika Manirajan B."/>
            <person name="Ratering S."/>
            <person name="Suarez C."/>
            <person name="Geissler-Plaum R."/>
            <person name="Schnell S."/>
        </authorList>
    </citation>
    <scope>NUCLEOTIDE SEQUENCE [LARGE SCALE GENOMIC DNA]</scope>
    <source>
        <strain evidence="1 2">I-24</strain>
    </source>
</reference>
<dbReference type="EMBL" id="CP045997">
    <property type="protein sequence ID" value="QHV97381.1"/>
    <property type="molecule type" value="Genomic_DNA"/>
</dbReference>
<dbReference type="AlphaFoldDB" id="A0A6P1VVY7"/>
<name>A0A6P1VVY7_9BACT</name>
<dbReference type="Proteomes" id="UP000464577">
    <property type="component" value="Chromosome"/>
</dbReference>
<evidence type="ECO:0000313" key="1">
    <source>
        <dbReference type="EMBL" id="QHV97381.1"/>
    </source>
</evidence>
<sequence length="80" mass="8857">MAKVLSLFGDQTWGFEQVQCFIIKSVKNMGKKINSKLSLFRRLLTAILLLAVVSCSKEPGALLKPSINGLTVDKARSWFA</sequence>
<dbReference type="RefSeq" id="WP_162387793.1">
    <property type="nucleotide sequence ID" value="NZ_CP045997.1"/>
</dbReference>
<proteinExistence type="predicted"/>
<organism evidence="1 2">
    <name type="scientific">Spirosoma endbachense</name>
    <dbReference type="NCBI Taxonomy" id="2666025"/>
    <lineage>
        <taxon>Bacteria</taxon>
        <taxon>Pseudomonadati</taxon>
        <taxon>Bacteroidota</taxon>
        <taxon>Cytophagia</taxon>
        <taxon>Cytophagales</taxon>
        <taxon>Cytophagaceae</taxon>
        <taxon>Spirosoma</taxon>
    </lineage>
</organism>
<gene>
    <name evidence="1" type="ORF">GJR95_21280</name>
</gene>